<feature type="compositionally biased region" description="Gly residues" evidence="1">
    <location>
        <begin position="172"/>
        <end position="196"/>
    </location>
</feature>
<keyword evidence="2" id="KW-1133">Transmembrane helix</keyword>
<name>A0A6M5YF52_9BACT</name>
<protein>
    <submittedName>
        <fullName evidence="3">Uncharacterized protein</fullName>
    </submittedName>
</protein>
<dbReference type="RefSeq" id="WP_171468998.1">
    <property type="nucleotide sequence ID" value="NZ_CP053452.2"/>
</dbReference>
<keyword evidence="4" id="KW-1185">Reference proteome</keyword>
<dbReference type="KEGG" id="ftj:FTUN_0134"/>
<feature type="region of interest" description="Disordered" evidence="1">
    <location>
        <begin position="1"/>
        <end position="29"/>
    </location>
</feature>
<feature type="region of interest" description="Disordered" evidence="1">
    <location>
        <begin position="171"/>
        <end position="199"/>
    </location>
</feature>
<evidence type="ECO:0000313" key="4">
    <source>
        <dbReference type="Proteomes" id="UP000503447"/>
    </source>
</evidence>
<organism evidence="3 4">
    <name type="scientific">Frigoriglobus tundricola</name>
    <dbReference type="NCBI Taxonomy" id="2774151"/>
    <lineage>
        <taxon>Bacteria</taxon>
        <taxon>Pseudomonadati</taxon>
        <taxon>Planctomycetota</taxon>
        <taxon>Planctomycetia</taxon>
        <taxon>Gemmatales</taxon>
        <taxon>Gemmataceae</taxon>
        <taxon>Frigoriglobus</taxon>
    </lineage>
</organism>
<keyword evidence="2" id="KW-0812">Transmembrane</keyword>
<feature type="region of interest" description="Disordered" evidence="1">
    <location>
        <begin position="81"/>
        <end position="109"/>
    </location>
</feature>
<dbReference type="Proteomes" id="UP000503447">
    <property type="component" value="Chromosome"/>
</dbReference>
<feature type="transmembrane region" description="Helical" evidence="2">
    <location>
        <begin position="45"/>
        <end position="68"/>
    </location>
</feature>
<gene>
    <name evidence="3" type="ORF">FTUN_0134</name>
</gene>
<evidence type="ECO:0000256" key="2">
    <source>
        <dbReference type="SAM" id="Phobius"/>
    </source>
</evidence>
<sequence>MPAPTSPKSDPDLDAPDLHEDGDGVAVAGPPDAEFWERYNQRMEFPLATVATVFLHVIVFAALIYILVGLMESGEDRSTPPLQLMQVGGIDDAGEGSAGSGGTENPDIVRDVDPFKAAQSVLPTMEALKDAKENIQKIILDENGNMPVAAPNAASYSLLDETVRKKLLGAGAQKGEGNQPGKGFEGTPGSGPGGNGADSTRARGLRWVLRFRVAGGNDYINQLRAMGAEILVPLPPDDKKCILIRDLKDPSAQSVASDADLKRLAGKIQFADTRRDQVRDVLNVLGVNTPGQPKAFWAFFPKELEEELARKETSYRNRRAEDIEETVFKVTIRGGSYELVVDDQVIKH</sequence>
<proteinExistence type="predicted"/>
<accession>A0A6M5YF52</accession>
<reference evidence="4" key="1">
    <citation type="submission" date="2020-05" db="EMBL/GenBank/DDBJ databases">
        <title>Frigoriglobus tundricola gen. nov., sp. nov., a psychrotolerant cellulolytic planctomycete of the family Gemmataceae with two divergent copies of 16S rRNA gene.</title>
        <authorList>
            <person name="Kulichevskaya I.S."/>
            <person name="Ivanova A.A."/>
            <person name="Naumoff D.G."/>
            <person name="Beletsky A.V."/>
            <person name="Rijpstra W.I.C."/>
            <person name="Sinninghe Damste J.S."/>
            <person name="Mardanov A.V."/>
            <person name="Ravin N.V."/>
            <person name="Dedysh S.N."/>
        </authorList>
    </citation>
    <scope>NUCLEOTIDE SEQUENCE [LARGE SCALE GENOMIC DNA]</scope>
    <source>
        <strain evidence="4">PL17</strain>
    </source>
</reference>
<keyword evidence="2" id="KW-0472">Membrane</keyword>
<dbReference type="AlphaFoldDB" id="A0A6M5YF52"/>
<dbReference type="EMBL" id="CP053452">
    <property type="protein sequence ID" value="QJW92637.1"/>
    <property type="molecule type" value="Genomic_DNA"/>
</dbReference>
<evidence type="ECO:0000313" key="3">
    <source>
        <dbReference type="EMBL" id="QJW92637.1"/>
    </source>
</evidence>
<evidence type="ECO:0000256" key="1">
    <source>
        <dbReference type="SAM" id="MobiDB-lite"/>
    </source>
</evidence>